<organism evidence="3 4">
    <name type="scientific">Nocardiopsis terrae</name>
    <dbReference type="NCBI Taxonomy" id="372655"/>
    <lineage>
        <taxon>Bacteria</taxon>
        <taxon>Bacillati</taxon>
        <taxon>Actinomycetota</taxon>
        <taxon>Actinomycetes</taxon>
        <taxon>Streptosporangiales</taxon>
        <taxon>Nocardiopsidaceae</taxon>
        <taxon>Nocardiopsis</taxon>
    </lineage>
</organism>
<dbReference type="RefSeq" id="WP_191272121.1">
    <property type="nucleotide sequence ID" value="NZ_BMXJ01000005.1"/>
</dbReference>
<keyword evidence="3" id="KW-0489">Methyltransferase</keyword>
<dbReference type="InterPro" id="IPR029063">
    <property type="entry name" value="SAM-dependent_MTases_sf"/>
</dbReference>
<dbReference type="InterPro" id="IPR036388">
    <property type="entry name" value="WH-like_DNA-bd_sf"/>
</dbReference>
<keyword evidence="3" id="KW-0808">Transferase</keyword>
<keyword evidence="4" id="KW-1185">Reference proteome</keyword>
<dbReference type="SUPFAM" id="SSF53335">
    <property type="entry name" value="S-adenosyl-L-methionine-dependent methyltransferases"/>
    <property type="match status" value="1"/>
</dbReference>
<evidence type="ECO:0000313" key="4">
    <source>
        <dbReference type="Proteomes" id="UP000598217"/>
    </source>
</evidence>
<dbReference type="GO" id="GO:0008168">
    <property type="term" value="F:methyltransferase activity"/>
    <property type="evidence" value="ECO:0007669"/>
    <property type="project" value="UniProtKB-KW"/>
</dbReference>
<gene>
    <name evidence="3" type="ORF">H4W79_003255</name>
</gene>
<sequence length="361" mass="39442">MSTQTTTQDLDRGRVEEFAGRMVGVLESGSTALICSLGHRLGLFDTMADRGAMTSREISDAAHLNERYVREWLGGATTSRLVEYDQHADTYSLPAEHAACLTRAAGPDNMARLTAMLPMLAQVDERVEDAFRHGGGVPYSAYERFHQVMAEESGEVVDASLIDTTLPLVEGMPERLALGIDVADVGCGRGHAVNVMGRTYPRSRFVGYDFSEEALAFARGEADAMGLSNVRFELRDVAEMAAEGEFDLMTAFDAIHDQAHPARVLAGIHRALRPGGKFLMVDIKASSRLRENLDLPWATFVYTVSLMHCMTVSLALDGDGLGTAWGEQKARAMLAEAGFGEVEVKEIDTDPFNSYYVCTRT</sequence>
<feature type="domain" description="Methyltransferase" evidence="1">
    <location>
        <begin position="181"/>
        <end position="293"/>
    </location>
</feature>
<comment type="caution">
    <text evidence="3">The sequence shown here is derived from an EMBL/GenBank/DDBJ whole genome shotgun (WGS) entry which is preliminary data.</text>
</comment>
<dbReference type="Gene3D" id="1.10.10.10">
    <property type="entry name" value="Winged helix-like DNA-binding domain superfamily/Winged helix DNA-binding domain"/>
    <property type="match status" value="1"/>
</dbReference>
<dbReference type="Pfam" id="PF13847">
    <property type="entry name" value="Methyltransf_31"/>
    <property type="match status" value="1"/>
</dbReference>
<evidence type="ECO:0000313" key="3">
    <source>
        <dbReference type="EMBL" id="MBE1459041.1"/>
    </source>
</evidence>
<dbReference type="InterPro" id="IPR025714">
    <property type="entry name" value="Methyltranfer_dom"/>
</dbReference>
<dbReference type="EMBL" id="JADBDY010000001">
    <property type="protein sequence ID" value="MBE1459041.1"/>
    <property type="molecule type" value="Genomic_DNA"/>
</dbReference>
<dbReference type="PANTHER" id="PTHR45128:SF1">
    <property type="entry name" value="S-ADENOSYLMETHIONINE-DEPENDENT METHYLTRANSFERASE RV2258C"/>
    <property type="match status" value="1"/>
</dbReference>
<name>A0ABR9HJ76_9ACTN</name>
<dbReference type="SUPFAM" id="SSF46785">
    <property type="entry name" value="Winged helix' DNA-binding domain"/>
    <property type="match status" value="1"/>
</dbReference>
<proteinExistence type="predicted"/>
<dbReference type="InterPro" id="IPR053173">
    <property type="entry name" value="SAM-binding_MTase"/>
</dbReference>
<dbReference type="Gene3D" id="3.40.50.150">
    <property type="entry name" value="Vaccinia Virus protein VP39"/>
    <property type="match status" value="1"/>
</dbReference>
<dbReference type="InterPro" id="IPR036390">
    <property type="entry name" value="WH_DNA-bd_sf"/>
</dbReference>
<dbReference type="InterPro" id="IPR048711">
    <property type="entry name" value="WHD_Rv2258c"/>
</dbReference>
<dbReference type="Pfam" id="PF21320">
    <property type="entry name" value="WHD_Rv2258c"/>
    <property type="match status" value="1"/>
</dbReference>
<dbReference type="CDD" id="cd02440">
    <property type="entry name" value="AdoMet_MTases"/>
    <property type="match status" value="1"/>
</dbReference>
<dbReference type="GO" id="GO:0032259">
    <property type="term" value="P:methylation"/>
    <property type="evidence" value="ECO:0007669"/>
    <property type="project" value="UniProtKB-KW"/>
</dbReference>
<dbReference type="PANTHER" id="PTHR45128">
    <property type="entry name" value="METHYLTRANSFERASE TYPE 11"/>
    <property type="match status" value="1"/>
</dbReference>
<evidence type="ECO:0000259" key="2">
    <source>
        <dbReference type="Pfam" id="PF21320"/>
    </source>
</evidence>
<feature type="domain" description="S-adenosylmethionine-dependent methyltransferase Rv2258c-like winged HTH" evidence="2">
    <location>
        <begin position="30"/>
        <end position="103"/>
    </location>
</feature>
<dbReference type="Proteomes" id="UP000598217">
    <property type="component" value="Unassembled WGS sequence"/>
</dbReference>
<protein>
    <submittedName>
        <fullName evidence="3">SAM-dependent methyltransferase</fullName>
    </submittedName>
</protein>
<evidence type="ECO:0000259" key="1">
    <source>
        <dbReference type="Pfam" id="PF13847"/>
    </source>
</evidence>
<accession>A0ABR9HJ76</accession>
<reference evidence="3 4" key="1">
    <citation type="submission" date="2020-10" db="EMBL/GenBank/DDBJ databases">
        <title>Sequencing the genomes of 1000 actinobacteria strains.</title>
        <authorList>
            <person name="Klenk H.-P."/>
        </authorList>
    </citation>
    <scope>NUCLEOTIDE SEQUENCE [LARGE SCALE GENOMIC DNA]</scope>
    <source>
        <strain evidence="3 4">DSM 45157</strain>
    </source>
</reference>